<evidence type="ECO:0000256" key="1">
    <source>
        <dbReference type="SAM" id="MobiDB-lite"/>
    </source>
</evidence>
<proteinExistence type="predicted"/>
<evidence type="ECO:0000313" key="3">
    <source>
        <dbReference type="Proteomes" id="UP000835052"/>
    </source>
</evidence>
<gene>
    <name evidence="2" type="ORF">CAUJ_LOCUS14297</name>
</gene>
<dbReference type="OrthoDB" id="5784900at2759"/>
<dbReference type="EMBL" id="CAJGYM010000124">
    <property type="protein sequence ID" value="CAD6198391.1"/>
    <property type="molecule type" value="Genomic_DNA"/>
</dbReference>
<dbReference type="AlphaFoldDB" id="A0A8S1HV44"/>
<reference evidence="2" key="1">
    <citation type="submission" date="2020-10" db="EMBL/GenBank/DDBJ databases">
        <authorList>
            <person name="Kikuchi T."/>
        </authorList>
    </citation>
    <scope>NUCLEOTIDE SEQUENCE</scope>
    <source>
        <strain evidence="2">NKZ352</strain>
    </source>
</reference>
<feature type="region of interest" description="Disordered" evidence="1">
    <location>
        <begin position="108"/>
        <end position="181"/>
    </location>
</feature>
<dbReference type="Proteomes" id="UP000835052">
    <property type="component" value="Unassembled WGS sequence"/>
</dbReference>
<accession>A0A8S1HV44</accession>
<keyword evidence="3" id="KW-1185">Reference proteome</keyword>
<evidence type="ECO:0000313" key="2">
    <source>
        <dbReference type="EMBL" id="CAD6198391.1"/>
    </source>
</evidence>
<sequence length="181" mass="19702">MSAEWRDEGPRASSAAEPASVFICHFSRFGLHVCVSVAEYVIGRQRFQLETYSPFTAGLGQRTGGFTCAAMVDHGGHDYVLDPTLLAVQHHMRSCPLPQPPRYEDALKQTAGPPKYQPSDISTTPSLSIELPTSDASTARLEDSRFVRGNAPSNVRRTLSDPCGIGMESSEEDDASLQTSR</sequence>
<protein>
    <submittedName>
        <fullName evidence="2">Uncharacterized protein</fullName>
    </submittedName>
</protein>
<organism evidence="2 3">
    <name type="scientific">Caenorhabditis auriculariae</name>
    <dbReference type="NCBI Taxonomy" id="2777116"/>
    <lineage>
        <taxon>Eukaryota</taxon>
        <taxon>Metazoa</taxon>
        <taxon>Ecdysozoa</taxon>
        <taxon>Nematoda</taxon>
        <taxon>Chromadorea</taxon>
        <taxon>Rhabditida</taxon>
        <taxon>Rhabditina</taxon>
        <taxon>Rhabditomorpha</taxon>
        <taxon>Rhabditoidea</taxon>
        <taxon>Rhabditidae</taxon>
        <taxon>Peloderinae</taxon>
        <taxon>Caenorhabditis</taxon>
    </lineage>
</organism>
<name>A0A8S1HV44_9PELO</name>
<comment type="caution">
    <text evidence="2">The sequence shown here is derived from an EMBL/GenBank/DDBJ whole genome shotgun (WGS) entry which is preliminary data.</text>
</comment>